<dbReference type="GO" id="GO:0005739">
    <property type="term" value="C:mitochondrion"/>
    <property type="evidence" value="ECO:0007669"/>
    <property type="project" value="TreeGrafter"/>
</dbReference>
<dbReference type="EMBL" id="CP144059">
    <property type="protein sequence ID" value="WWD20591.1"/>
    <property type="molecule type" value="Genomic_DNA"/>
</dbReference>
<organism evidence="5 6">
    <name type="scientific">Kwoniella shandongensis</name>
    <dbReference type="NCBI Taxonomy" id="1734106"/>
    <lineage>
        <taxon>Eukaryota</taxon>
        <taxon>Fungi</taxon>
        <taxon>Dikarya</taxon>
        <taxon>Basidiomycota</taxon>
        <taxon>Agaricomycotina</taxon>
        <taxon>Tremellomycetes</taxon>
        <taxon>Tremellales</taxon>
        <taxon>Cryptococcaceae</taxon>
        <taxon>Kwoniella</taxon>
    </lineage>
</organism>
<feature type="compositionally biased region" description="Low complexity" evidence="4">
    <location>
        <begin position="571"/>
        <end position="586"/>
    </location>
</feature>
<feature type="compositionally biased region" description="Low complexity" evidence="4">
    <location>
        <begin position="784"/>
        <end position="795"/>
    </location>
</feature>
<keyword evidence="6" id="KW-1185">Reference proteome</keyword>
<dbReference type="SUPFAM" id="SSF117281">
    <property type="entry name" value="Kelch motif"/>
    <property type="match status" value="1"/>
</dbReference>
<evidence type="ECO:0000256" key="4">
    <source>
        <dbReference type="SAM" id="MobiDB-lite"/>
    </source>
</evidence>
<feature type="coiled-coil region" evidence="3">
    <location>
        <begin position="966"/>
        <end position="1025"/>
    </location>
</feature>
<feature type="region of interest" description="Disordered" evidence="4">
    <location>
        <begin position="571"/>
        <end position="661"/>
    </location>
</feature>
<feature type="compositionally biased region" description="Low complexity" evidence="4">
    <location>
        <begin position="875"/>
        <end position="889"/>
    </location>
</feature>
<dbReference type="AlphaFoldDB" id="A0A5M6BX28"/>
<dbReference type="Proteomes" id="UP000322225">
    <property type="component" value="Chromosome 9"/>
</dbReference>
<keyword evidence="3" id="KW-0175">Coiled coil</keyword>
<evidence type="ECO:0000313" key="5">
    <source>
        <dbReference type="EMBL" id="WWD20591.1"/>
    </source>
</evidence>
<feature type="compositionally biased region" description="Polar residues" evidence="4">
    <location>
        <begin position="852"/>
        <end position="866"/>
    </location>
</feature>
<dbReference type="Gene3D" id="3.30.710.10">
    <property type="entry name" value="Potassium Channel Kv1.1, Chain A"/>
    <property type="match status" value="1"/>
</dbReference>
<evidence type="ECO:0000313" key="6">
    <source>
        <dbReference type="Proteomes" id="UP000322225"/>
    </source>
</evidence>
<dbReference type="RefSeq" id="XP_031860201.1">
    <property type="nucleotide sequence ID" value="XM_032005482.1"/>
</dbReference>
<dbReference type="InterPro" id="IPR015915">
    <property type="entry name" value="Kelch-typ_b-propeller"/>
</dbReference>
<accession>A0A5M6BX28</accession>
<proteinExistence type="predicted"/>
<evidence type="ECO:0000256" key="2">
    <source>
        <dbReference type="ARBA" id="ARBA00022737"/>
    </source>
</evidence>
<sequence>MDAGLAHLVSWSEPTRGEVPPPLTGPSLTLSPLPSPHPPTVFLFGGKSVQTRRLTADMWAMDLSTRTWERVNTGPGPGPRYFHSMDVWEDKLVCFGGMSDSDPMSVHEDTWFFDCLTRRWLPQPAPSSISQNPALLPSARYAHLSAVSRGKLIISGGQHSDNSWIYEINVYDLKNRVWESKTEQPEMGGLHSKGAYRSVATSSKTRVVLPHGSGEVKSSSTHSYSVDEEGEGGDIWCYSNYDFAKVRREFEVISPDLSSDASPSDKHVSPPSFVIRDESSRMRGSQQPPGLRFPTGGIVGNHFILCGLYLASSSAAFSIWALNLDTRTWRHLEPSALNSGSWNRAVLWPEQAKLLVFGNSDYDLAVDYSRRAVNSDHVTVISLEAYGIYSPPKLEIPAKIQQVGLSMLDEKLASDFEVVSDDGRRVKCSKQILSERWPWFAEQEKELREKAAGILRDAPAVDINDTLLGSFTPARLAPSNLTLPEPFPVCVALVQYFYTLSLSTPLQNRAPVLSALLFLSKQYKIARLNRLVVHALHERLEPSIAVGIYEIATLAGEQCLQVRALNMVHSAKSSSSSRNYRQGPSSATAGEGDHSSAQTHHLPAVAQQSTNGTSTSVGGTSGLGSTDEGTFRRARADSITLPADKPVPEGNSPRQDEGVFDDPEEDQVHALLSALDVNGRQSTPTPRPNALYFDQSRRRASDDPTGFHPTIPNRHPSRLAMPLPLSTHNSSSSLRPRTPDFSHVERTSHRPSSPTNSDVTSNYPSTPADSLRESWILPTRDFGSSAMDSRSSTSSGLMGLPSLPESGQPFDSRRSRSGRGGNRDALVDPLKQGKRLDISTLEAAGLLPPNTSPMSPGHSQKPTDSVASYYFDHASSGVSVSRTPSSTSSPRKDRTRQYSITTQSSNNSISASTQREMKLGSINLSSPTSTEHSEELRIPLMRATTGLSSVNDTASISSGSTGTSSKKAAKAELKSIQAAEKAAKKAEQHARFEQLRAEQARKMAISKAEAQRRADIQANEQLAKEREEMILAKTKAGSIASSNEGADGKLEKKSKWGKIGKGFTDAVLFPTAGSKSSMF</sequence>
<reference evidence="5" key="2">
    <citation type="submission" date="2024-01" db="EMBL/GenBank/DDBJ databases">
        <title>Comparative genomics of Cryptococcus and Kwoniella reveals pathogenesis evolution and contrasting modes of karyotype evolution via chromosome fusion or intercentromeric recombination.</title>
        <authorList>
            <person name="Coelho M.A."/>
            <person name="David-Palma M."/>
            <person name="Shea T."/>
            <person name="Bowers K."/>
            <person name="McGinley-Smith S."/>
            <person name="Mohammad A.W."/>
            <person name="Gnirke A."/>
            <person name="Yurkov A.M."/>
            <person name="Nowrousian M."/>
            <person name="Sun S."/>
            <person name="Cuomo C.A."/>
            <person name="Heitman J."/>
        </authorList>
    </citation>
    <scope>NUCLEOTIDE SEQUENCE</scope>
    <source>
        <strain evidence="5">CBS 12478</strain>
    </source>
</reference>
<feature type="compositionally biased region" description="Polar residues" evidence="4">
    <location>
        <begin position="750"/>
        <end position="768"/>
    </location>
</feature>
<dbReference type="PANTHER" id="PTHR43503:SF2">
    <property type="entry name" value="NEGATIVE REGULATOR OF SPORULATION MDS3-RELATED"/>
    <property type="match status" value="1"/>
</dbReference>
<keyword evidence="2" id="KW-0677">Repeat</keyword>
<gene>
    <name evidence="5" type="ORF">CI109_105067</name>
</gene>
<evidence type="ECO:0000256" key="3">
    <source>
        <dbReference type="SAM" id="Coils"/>
    </source>
</evidence>
<feature type="compositionally biased region" description="Low complexity" evidence="4">
    <location>
        <begin position="899"/>
        <end position="914"/>
    </location>
</feature>
<feature type="compositionally biased region" description="Low complexity" evidence="4">
    <location>
        <begin position="609"/>
        <end position="626"/>
    </location>
</feature>
<dbReference type="GO" id="GO:0045454">
    <property type="term" value="P:cell redox homeostasis"/>
    <property type="evidence" value="ECO:0007669"/>
    <property type="project" value="TreeGrafter"/>
</dbReference>
<dbReference type="InterPro" id="IPR011333">
    <property type="entry name" value="SKP1/BTB/POZ_sf"/>
</dbReference>
<feature type="compositionally biased region" description="Polar residues" evidence="4">
    <location>
        <begin position="726"/>
        <end position="735"/>
    </location>
</feature>
<reference evidence="5" key="1">
    <citation type="submission" date="2017-08" db="EMBL/GenBank/DDBJ databases">
        <authorList>
            <person name="Cuomo C."/>
            <person name="Billmyre B."/>
            <person name="Heitman J."/>
        </authorList>
    </citation>
    <scope>NUCLEOTIDE SEQUENCE</scope>
    <source>
        <strain evidence="5">CBS 12478</strain>
    </source>
</reference>
<feature type="region of interest" description="Disordered" evidence="4">
    <location>
        <begin position="1"/>
        <end position="27"/>
    </location>
</feature>
<dbReference type="Gene3D" id="2.120.10.80">
    <property type="entry name" value="Kelch-type beta propeller"/>
    <property type="match status" value="1"/>
</dbReference>
<feature type="region of interest" description="Disordered" evidence="4">
    <location>
        <begin position="676"/>
        <end position="916"/>
    </location>
</feature>
<dbReference type="Pfam" id="PF24681">
    <property type="entry name" value="Kelch_KLHDC2_KLHL20_DRC7"/>
    <property type="match status" value="1"/>
</dbReference>
<dbReference type="PANTHER" id="PTHR43503">
    <property type="entry name" value="MCG48959-RELATED"/>
    <property type="match status" value="1"/>
</dbReference>
<keyword evidence="1" id="KW-0880">Kelch repeat</keyword>
<evidence type="ECO:0000256" key="1">
    <source>
        <dbReference type="ARBA" id="ARBA00022441"/>
    </source>
</evidence>
<name>A0A5M6BX28_9TREE</name>
<protein>
    <submittedName>
        <fullName evidence="5">Uncharacterized protein</fullName>
    </submittedName>
</protein>
<dbReference type="GeneID" id="43589631"/>
<feature type="compositionally biased region" description="Basic and acidic residues" evidence="4">
    <location>
        <begin position="737"/>
        <end position="748"/>
    </location>
</feature>
<dbReference type="OrthoDB" id="10001928at2759"/>
<dbReference type="KEGG" id="ksn:43589631"/>
<dbReference type="GO" id="GO:0005829">
    <property type="term" value="C:cytosol"/>
    <property type="evidence" value="ECO:0007669"/>
    <property type="project" value="TreeGrafter"/>
</dbReference>